<feature type="coiled-coil region" evidence="2">
    <location>
        <begin position="172"/>
        <end position="255"/>
    </location>
</feature>
<evidence type="ECO:0000256" key="2">
    <source>
        <dbReference type="SAM" id="Coils"/>
    </source>
</evidence>
<dbReference type="OrthoDB" id="9814460at2"/>
<organism evidence="6 7">
    <name type="scientific">Heliophilum fasciatum</name>
    <dbReference type="NCBI Taxonomy" id="35700"/>
    <lineage>
        <taxon>Bacteria</taxon>
        <taxon>Bacillati</taxon>
        <taxon>Bacillota</taxon>
        <taxon>Clostridia</taxon>
        <taxon>Eubacteriales</taxon>
        <taxon>Heliobacteriaceae</taxon>
        <taxon>Heliophilum</taxon>
    </lineage>
</organism>
<dbReference type="PANTHER" id="PTHR21666">
    <property type="entry name" value="PEPTIDASE-RELATED"/>
    <property type="match status" value="1"/>
</dbReference>
<keyword evidence="7" id="KW-1185">Reference proteome</keyword>
<name>A0A4R2REI5_9FIRM</name>
<keyword evidence="3" id="KW-0472">Membrane</keyword>
<dbReference type="CDD" id="cd12797">
    <property type="entry name" value="M23_peptidase"/>
    <property type="match status" value="1"/>
</dbReference>
<proteinExistence type="predicted"/>
<evidence type="ECO:0000259" key="5">
    <source>
        <dbReference type="Pfam" id="PF24568"/>
    </source>
</evidence>
<protein>
    <submittedName>
        <fullName evidence="6">Murein DD-endopeptidase MepM/ murein hydrolase activator NlpD</fullName>
    </submittedName>
</protein>
<feature type="domain" description="Peptidoglycan hydrolase PcsB coiled-coil" evidence="5">
    <location>
        <begin position="112"/>
        <end position="185"/>
    </location>
</feature>
<dbReference type="EMBL" id="SLXT01000033">
    <property type="protein sequence ID" value="TCP60808.1"/>
    <property type="molecule type" value="Genomic_DNA"/>
</dbReference>
<dbReference type="Gene3D" id="6.10.250.3150">
    <property type="match status" value="1"/>
</dbReference>
<dbReference type="AlphaFoldDB" id="A0A4R2REI5"/>
<dbReference type="Pfam" id="PF24568">
    <property type="entry name" value="CC_PcsB"/>
    <property type="match status" value="1"/>
</dbReference>
<dbReference type="PANTHER" id="PTHR21666:SF289">
    <property type="entry name" value="L-ALA--D-GLU ENDOPEPTIDASE"/>
    <property type="match status" value="1"/>
</dbReference>
<dbReference type="Pfam" id="PF01551">
    <property type="entry name" value="Peptidase_M23"/>
    <property type="match status" value="1"/>
</dbReference>
<keyword evidence="1" id="KW-0732">Signal</keyword>
<keyword evidence="6" id="KW-0378">Hydrolase</keyword>
<evidence type="ECO:0000256" key="3">
    <source>
        <dbReference type="SAM" id="Phobius"/>
    </source>
</evidence>
<dbReference type="GO" id="GO:0004222">
    <property type="term" value="F:metalloendopeptidase activity"/>
    <property type="evidence" value="ECO:0007669"/>
    <property type="project" value="TreeGrafter"/>
</dbReference>
<dbReference type="InterPro" id="IPR011055">
    <property type="entry name" value="Dup_hybrid_motif"/>
</dbReference>
<sequence length="393" mass="43510">MEPVKESPRRRQIAIGIILSMTVGFVGTCSLGVQGIASADELSERRQELNRVQNQVDSVRRDLTVKKQQERDLLGQLADVKQDISGTERAIYDLNRQTRDTEVGIMQAQKDIAEAQKDLDERVTVLKERLKDVYINGNVSYLEVMLESSNFIDFLTRLDLMQKFVEQDAKLVRQIEAQQQVLQEKVEDLEQKKNMLAQIKAQAEEKKSFLVSRGQEHQRLLNQVSADRALIARQLDELEAQSNQLVGIIRSLQSQQKRPKMGTGPMAYPLPSYAPITSPYGQRIHPVLRTSRFHTGVDFGAPSGTSILAAQAGVVIFAGSMAAYGNSVIIDHGGGVSTLYAHQSVIQCSEGQTVTKGQTIGRVGSTGWSTGAHLHFEVRVDGSHTNPMPYIGG</sequence>
<reference evidence="6 7" key="1">
    <citation type="submission" date="2019-03" db="EMBL/GenBank/DDBJ databases">
        <title>Genomic Encyclopedia of Type Strains, Phase IV (KMG-IV): sequencing the most valuable type-strain genomes for metagenomic binning, comparative biology and taxonomic classification.</title>
        <authorList>
            <person name="Goeker M."/>
        </authorList>
    </citation>
    <scope>NUCLEOTIDE SEQUENCE [LARGE SCALE GENOMIC DNA]</scope>
    <source>
        <strain evidence="6 7">DSM 11170</strain>
    </source>
</reference>
<keyword evidence="3" id="KW-0812">Transmembrane</keyword>
<feature type="domain" description="M23ase beta-sheet core" evidence="4">
    <location>
        <begin position="292"/>
        <end position="387"/>
    </location>
</feature>
<dbReference type="InterPro" id="IPR057309">
    <property type="entry name" value="PcsB_CC"/>
</dbReference>
<dbReference type="Proteomes" id="UP000294813">
    <property type="component" value="Unassembled WGS sequence"/>
</dbReference>
<evidence type="ECO:0000313" key="7">
    <source>
        <dbReference type="Proteomes" id="UP000294813"/>
    </source>
</evidence>
<dbReference type="RefSeq" id="WP_131920613.1">
    <property type="nucleotide sequence ID" value="NZ_JAOQNU010000034.1"/>
</dbReference>
<accession>A0A4R2REI5</accession>
<dbReference type="InterPro" id="IPR016047">
    <property type="entry name" value="M23ase_b-sheet_dom"/>
</dbReference>
<dbReference type="SUPFAM" id="SSF51261">
    <property type="entry name" value="Duplicated hybrid motif"/>
    <property type="match status" value="1"/>
</dbReference>
<keyword evidence="3" id="KW-1133">Transmembrane helix</keyword>
<feature type="transmembrane region" description="Helical" evidence="3">
    <location>
        <begin position="12"/>
        <end position="37"/>
    </location>
</feature>
<evidence type="ECO:0000256" key="1">
    <source>
        <dbReference type="ARBA" id="ARBA00022729"/>
    </source>
</evidence>
<dbReference type="InterPro" id="IPR050570">
    <property type="entry name" value="Cell_wall_metabolism_enzyme"/>
</dbReference>
<gene>
    <name evidence="6" type="ORF">EDD73_13311</name>
</gene>
<evidence type="ECO:0000259" key="4">
    <source>
        <dbReference type="Pfam" id="PF01551"/>
    </source>
</evidence>
<dbReference type="Gene3D" id="2.70.70.10">
    <property type="entry name" value="Glucose Permease (Domain IIA)"/>
    <property type="match status" value="1"/>
</dbReference>
<keyword evidence="2" id="KW-0175">Coiled coil</keyword>
<dbReference type="FunFam" id="2.70.70.10:FF:000006">
    <property type="entry name" value="M23 family peptidase"/>
    <property type="match status" value="1"/>
</dbReference>
<feature type="coiled-coil region" evidence="2">
    <location>
        <begin position="42"/>
        <end position="69"/>
    </location>
</feature>
<comment type="caution">
    <text evidence="6">The sequence shown here is derived from an EMBL/GenBank/DDBJ whole genome shotgun (WGS) entry which is preliminary data.</text>
</comment>
<evidence type="ECO:0000313" key="6">
    <source>
        <dbReference type="EMBL" id="TCP60808.1"/>
    </source>
</evidence>